<reference evidence="2" key="1">
    <citation type="submission" date="2023-08" db="EMBL/GenBank/DDBJ databases">
        <title>Chromosome-level Genome Assembly of mud carp (Cirrhinus molitorella).</title>
        <authorList>
            <person name="Liu H."/>
        </authorList>
    </citation>
    <scope>NUCLEOTIDE SEQUENCE</scope>
    <source>
        <strain evidence="2">Prfri</strain>
        <tissue evidence="2">Muscle</tissue>
    </source>
</reference>
<feature type="compositionally biased region" description="Polar residues" evidence="1">
    <location>
        <begin position="101"/>
        <end position="112"/>
    </location>
</feature>
<keyword evidence="3" id="KW-1185">Reference proteome</keyword>
<accession>A0AA88P4T1</accession>
<feature type="region of interest" description="Disordered" evidence="1">
    <location>
        <begin position="101"/>
        <end position="130"/>
    </location>
</feature>
<evidence type="ECO:0000313" key="2">
    <source>
        <dbReference type="EMBL" id="KAK2872950.1"/>
    </source>
</evidence>
<sequence>MAQQDENEEQENLDDVDHWTNTQVQTWHAGTFSDRDNESVAVRSLTPFSPPYEEERASMIDANEEQAPIDEEDEEMGRDVLRATSDRHENILDDHSQRLCQNGGALTNTTSGGMHPSADPQHASSPSGETLSADKWMMSIEGTIVMGPHNNLLNGLATTFTSFYVFNLQYPKEASSTLEFAQRSS</sequence>
<gene>
    <name evidence="2" type="ORF">Q8A67_022847</name>
</gene>
<protein>
    <submittedName>
        <fullName evidence="2">Uncharacterized protein</fullName>
    </submittedName>
</protein>
<proteinExistence type="predicted"/>
<organism evidence="2 3">
    <name type="scientific">Cirrhinus molitorella</name>
    <name type="common">mud carp</name>
    <dbReference type="NCBI Taxonomy" id="172907"/>
    <lineage>
        <taxon>Eukaryota</taxon>
        <taxon>Metazoa</taxon>
        <taxon>Chordata</taxon>
        <taxon>Craniata</taxon>
        <taxon>Vertebrata</taxon>
        <taxon>Euteleostomi</taxon>
        <taxon>Actinopterygii</taxon>
        <taxon>Neopterygii</taxon>
        <taxon>Teleostei</taxon>
        <taxon>Ostariophysi</taxon>
        <taxon>Cypriniformes</taxon>
        <taxon>Cyprinidae</taxon>
        <taxon>Labeoninae</taxon>
        <taxon>Labeonini</taxon>
        <taxon>Cirrhinus</taxon>
    </lineage>
</organism>
<evidence type="ECO:0000256" key="1">
    <source>
        <dbReference type="SAM" id="MobiDB-lite"/>
    </source>
</evidence>
<comment type="caution">
    <text evidence="2">The sequence shown here is derived from an EMBL/GenBank/DDBJ whole genome shotgun (WGS) entry which is preliminary data.</text>
</comment>
<feature type="compositionally biased region" description="Acidic residues" evidence="1">
    <location>
        <begin position="62"/>
        <end position="74"/>
    </location>
</feature>
<evidence type="ECO:0000313" key="3">
    <source>
        <dbReference type="Proteomes" id="UP001187343"/>
    </source>
</evidence>
<dbReference type="EMBL" id="JAUYZG010000022">
    <property type="protein sequence ID" value="KAK2872950.1"/>
    <property type="molecule type" value="Genomic_DNA"/>
</dbReference>
<dbReference type="AlphaFoldDB" id="A0AA88P4T1"/>
<name>A0AA88P4T1_9TELE</name>
<dbReference type="Proteomes" id="UP001187343">
    <property type="component" value="Unassembled WGS sequence"/>
</dbReference>
<feature type="region of interest" description="Disordered" evidence="1">
    <location>
        <begin position="45"/>
        <end position="74"/>
    </location>
</feature>